<evidence type="ECO:0000313" key="3">
    <source>
        <dbReference type="Proteomes" id="UP001374893"/>
    </source>
</evidence>
<keyword evidence="3" id="KW-1185">Reference proteome</keyword>
<proteinExistence type="predicted"/>
<reference evidence="2 3" key="1">
    <citation type="submission" date="2021-06" db="EMBL/GenBank/DDBJ databases">
        <title>Complete genome of Haloferula helveola possessing various polysaccharide degrading enzymes.</title>
        <authorList>
            <person name="Takami H."/>
            <person name="Huang C."/>
            <person name="Hamasaki K."/>
        </authorList>
    </citation>
    <scope>NUCLEOTIDE SEQUENCE [LARGE SCALE GENOMIC DNA]</scope>
    <source>
        <strain evidence="2 3">CN-1</strain>
    </source>
</reference>
<feature type="region of interest" description="Disordered" evidence="1">
    <location>
        <begin position="31"/>
        <end position="66"/>
    </location>
</feature>
<dbReference type="EMBL" id="AP024702">
    <property type="protein sequence ID" value="BCX49928.1"/>
    <property type="molecule type" value="Genomic_DNA"/>
</dbReference>
<accession>A0ABM7RE11</accession>
<evidence type="ECO:0000313" key="2">
    <source>
        <dbReference type="EMBL" id="BCX49928.1"/>
    </source>
</evidence>
<dbReference type="Proteomes" id="UP001374893">
    <property type="component" value="Chromosome"/>
</dbReference>
<sequence>MRSQKSPSNHISMFTAIGVFGVRPGSSMLSVMARDASGDPEPMHARKPAKPATQQKAGDPEWSRPL</sequence>
<evidence type="ECO:0000256" key="1">
    <source>
        <dbReference type="SAM" id="MobiDB-lite"/>
    </source>
</evidence>
<gene>
    <name evidence="2" type="ORF">HAHE_38360</name>
</gene>
<organism evidence="2 3">
    <name type="scientific">Haloferula helveola</name>
    <dbReference type="NCBI Taxonomy" id="490095"/>
    <lineage>
        <taxon>Bacteria</taxon>
        <taxon>Pseudomonadati</taxon>
        <taxon>Verrucomicrobiota</taxon>
        <taxon>Verrucomicrobiia</taxon>
        <taxon>Verrucomicrobiales</taxon>
        <taxon>Verrucomicrobiaceae</taxon>
        <taxon>Haloferula</taxon>
    </lineage>
</organism>
<name>A0ABM7RE11_9BACT</name>
<protein>
    <submittedName>
        <fullName evidence="2">Uncharacterized protein</fullName>
    </submittedName>
</protein>